<keyword evidence="1" id="KW-0732">Signal</keyword>
<dbReference type="Pfam" id="PF13729">
    <property type="entry name" value="TraF_2"/>
    <property type="match status" value="1"/>
</dbReference>
<dbReference type="InterPro" id="IPR032811">
    <property type="entry name" value="Put_conjugal_transfer"/>
</dbReference>
<name>A0A330LWF0_9GAMM</name>
<evidence type="ECO:0000313" key="3">
    <source>
        <dbReference type="Proteomes" id="UP000250163"/>
    </source>
</evidence>
<dbReference type="RefSeq" id="WP_112714524.1">
    <property type="nucleotide sequence ID" value="NZ_LS483250.1"/>
</dbReference>
<dbReference type="Gene3D" id="2.40.160.60">
    <property type="entry name" value="Outer membrane protein transport protein (OMPP1/FadL/TodX)"/>
    <property type="match status" value="1"/>
</dbReference>
<keyword evidence="3" id="KW-1185">Reference proteome</keyword>
<gene>
    <name evidence="2" type="ORF">MORIYA_1947</name>
</gene>
<reference evidence="3" key="1">
    <citation type="submission" date="2018-05" db="EMBL/GenBank/DDBJ databases">
        <authorList>
            <person name="Cea G.-C."/>
            <person name="William W."/>
        </authorList>
    </citation>
    <scope>NUCLEOTIDE SEQUENCE [LARGE SCALE GENOMIC DNA]</scope>
    <source>
        <strain evidence="3">DB21MT 5</strain>
    </source>
</reference>
<sequence length="389" mass="41941">MKIQLSQSLLLPLSLGLAVISCQLSATEFDARSYAMGGVGVTTADYVTASFHNPAMAAKHDVRDDFGLLAPVLGIQFDDPDELFNDASNLYDVIANADVSKPADALIVNAALTQLAGDKAYSEAGFGLVASVPTRYYSTNVFIKGYVDAFLFADVLDNDLTDTHVDSKMSVYAISVVEFGMTFARKFDTRYGGIHVGISPKYNIISTYNYSQTIDNFDPGKYKDGASSDKKGFNLDLGMEVGLLYGLSAGAVVKNLIPQEVDLKPMNGSSASYNLHPVMTTGLSWSSDYATLAMDIDINKTQRYEDIVSLSGINDDFDDTQMLRIGGELSLPSAMQLRAGYTTDLQGNKGQVFTAGIGLSPFNVFHLDLGASYGGSNKFGLVAQTMLWF</sequence>
<dbReference type="OrthoDB" id="6077588at2"/>
<proteinExistence type="predicted"/>
<evidence type="ECO:0000313" key="2">
    <source>
        <dbReference type="EMBL" id="SQD78425.1"/>
    </source>
</evidence>
<feature type="signal peptide" evidence="1">
    <location>
        <begin position="1"/>
        <end position="26"/>
    </location>
</feature>
<evidence type="ECO:0008006" key="4">
    <source>
        <dbReference type="Google" id="ProtNLM"/>
    </source>
</evidence>
<dbReference type="KEGG" id="mya:MORIYA_1947"/>
<dbReference type="AlphaFoldDB" id="A0A330LWF0"/>
<protein>
    <recommendedName>
        <fullName evidence="4">Conjugal transfer protein TraF</fullName>
    </recommendedName>
</protein>
<dbReference type="PROSITE" id="PS51257">
    <property type="entry name" value="PROKAR_LIPOPROTEIN"/>
    <property type="match status" value="1"/>
</dbReference>
<organism evidence="2 3">
    <name type="scientific">Moritella yayanosii</name>
    <dbReference type="NCBI Taxonomy" id="69539"/>
    <lineage>
        <taxon>Bacteria</taxon>
        <taxon>Pseudomonadati</taxon>
        <taxon>Pseudomonadota</taxon>
        <taxon>Gammaproteobacteria</taxon>
        <taxon>Alteromonadales</taxon>
        <taxon>Moritellaceae</taxon>
        <taxon>Moritella</taxon>
    </lineage>
</organism>
<feature type="chain" id="PRO_5016446072" description="Conjugal transfer protein TraF" evidence="1">
    <location>
        <begin position="27"/>
        <end position="389"/>
    </location>
</feature>
<evidence type="ECO:0000256" key="1">
    <source>
        <dbReference type="SAM" id="SignalP"/>
    </source>
</evidence>
<dbReference type="Proteomes" id="UP000250163">
    <property type="component" value="Chromosome MORIYA"/>
</dbReference>
<dbReference type="EMBL" id="LS483250">
    <property type="protein sequence ID" value="SQD78425.1"/>
    <property type="molecule type" value="Genomic_DNA"/>
</dbReference>
<accession>A0A330LWF0</accession>